<dbReference type="PANTHER" id="PTHR24221:SF402">
    <property type="entry name" value="IRON-SULFUR CLUSTERS TRANSPORTER ABCB7, MITOCHONDRIAL"/>
    <property type="match status" value="1"/>
</dbReference>
<dbReference type="SUPFAM" id="SSF90123">
    <property type="entry name" value="ABC transporter transmembrane region"/>
    <property type="match status" value="1"/>
</dbReference>
<evidence type="ECO:0000259" key="10">
    <source>
        <dbReference type="PROSITE" id="PS50893"/>
    </source>
</evidence>
<dbReference type="GO" id="GO:0005524">
    <property type="term" value="F:ATP binding"/>
    <property type="evidence" value="ECO:0007669"/>
    <property type="project" value="UniProtKB-KW"/>
</dbReference>
<dbReference type="Pfam" id="PF00664">
    <property type="entry name" value="ABC_membrane"/>
    <property type="match status" value="1"/>
</dbReference>
<evidence type="ECO:0000259" key="11">
    <source>
        <dbReference type="PROSITE" id="PS50929"/>
    </source>
</evidence>
<evidence type="ECO:0000256" key="2">
    <source>
        <dbReference type="ARBA" id="ARBA00022448"/>
    </source>
</evidence>
<organism evidence="12 13">
    <name type="scientific">Thiocapsa imhoffii</name>
    <dbReference type="NCBI Taxonomy" id="382777"/>
    <lineage>
        <taxon>Bacteria</taxon>
        <taxon>Pseudomonadati</taxon>
        <taxon>Pseudomonadota</taxon>
        <taxon>Gammaproteobacteria</taxon>
        <taxon>Chromatiales</taxon>
        <taxon>Chromatiaceae</taxon>
        <taxon>Thiocapsa</taxon>
    </lineage>
</organism>
<dbReference type="GO" id="GO:0006879">
    <property type="term" value="P:intracellular iron ion homeostasis"/>
    <property type="evidence" value="ECO:0007669"/>
    <property type="project" value="TreeGrafter"/>
</dbReference>
<dbReference type="InterPro" id="IPR011527">
    <property type="entry name" value="ABC1_TM_dom"/>
</dbReference>
<reference evidence="12 13" key="1">
    <citation type="journal article" date="2020" name="Microorganisms">
        <title>Osmotic Adaptation and Compatible Solute Biosynthesis of Phototrophic Bacteria as Revealed from Genome Analyses.</title>
        <authorList>
            <person name="Imhoff J.F."/>
            <person name="Rahn T."/>
            <person name="Kunzel S."/>
            <person name="Keller A."/>
            <person name="Neulinger S.C."/>
        </authorList>
    </citation>
    <scope>NUCLEOTIDE SEQUENCE [LARGE SCALE GENOMIC DNA]</scope>
    <source>
        <strain evidence="12 13">DSM 21303</strain>
    </source>
</reference>
<keyword evidence="2" id="KW-0813">Transport</keyword>
<comment type="caution">
    <text evidence="12">The sequence shown here is derived from an EMBL/GenBank/DDBJ whole genome shotgun (WGS) entry which is preliminary data.</text>
</comment>
<feature type="domain" description="ABC transmembrane type-1" evidence="11">
    <location>
        <begin position="35"/>
        <end position="318"/>
    </location>
</feature>
<evidence type="ECO:0000256" key="5">
    <source>
        <dbReference type="ARBA" id="ARBA00022840"/>
    </source>
</evidence>
<keyword evidence="4" id="KW-0547">Nucleotide-binding</keyword>
<dbReference type="Pfam" id="PF00005">
    <property type="entry name" value="ABC_tran"/>
    <property type="match status" value="1"/>
</dbReference>
<proteinExistence type="predicted"/>
<dbReference type="FunFam" id="3.40.50.300:FF:000186">
    <property type="entry name" value="ATP-binding cassette sub-family B member 7, mitochondrial"/>
    <property type="match status" value="1"/>
</dbReference>
<dbReference type="InterPro" id="IPR017871">
    <property type="entry name" value="ABC_transporter-like_CS"/>
</dbReference>
<feature type="transmembrane region" description="Helical" evidence="9">
    <location>
        <begin position="67"/>
        <end position="90"/>
    </location>
</feature>
<keyword evidence="5" id="KW-0067">ATP-binding</keyword>
<dbReference type="Gene3D" id="3.40.50.300">
    <property type="entry name" value="P-loop containing nucleotide triphosphate hydrolases"/>
    <property type="match status" value="1"/>
</dbReference>
<protein>
    <submittedName>
        <fullName evidence="12">Metal ABC transporter permease</fullName>
    </submittedName>
</protein>
<dbReference type="RefSeq" id="WP_200387121.1">
    <property type="nucleotide sequence ID" value="NZ_NRSD01000005.1"/>
</dbReference>
<dbReference type="PANTHER" id="PTHR24221">
    <property type="entry name" value="ATP-BINDING CASSETTE SUB-FAMILY B"/>
    <property type="match status" value="1"/>
</dbReference>
<keyword evidence="7 9" id="KW-0472">Membrane</keyword>
<feature type="region of interest" description="Disordered" evidence="8">
    <location>
        <begin position="593"/>
        <end position="642"/>
    </location>
</feature>
<comment type="subcellular location">
    <subcellularLocation>
        <location evidence="1">Cell membrane</location>
        <topology evidence="1">Multi-pass membrane protein</topology>
    </subcellularLocation>
</comment>
<name>A0A9X1B7Y5_9GAMM</name>
<keyword evidence="3 9" id="KW-0812">Transmembrane</keyword>
<evidence type="ECO:0000256" key="7">
    <source>
        <dbReference type="ARBA" id="ARBA00023136"/>
    </source>
</evidence>
<feature type="transmembrane region" description="Helical" evidence="9">
    <location>
        <begin position="260"/>
        <end position="282"/>
    </location>
</feature>
<feature type="transmembrane region" description="Helical" evidence="9">
    <location>
        <begin position="176"/>
        <end position="196"/>
    </location>
</feature>
<evidence type="ECO:0000256" key="4">
    <source>
        <dbReference type="ARBA" id="ARBA00022741"/>
    </source>
</evidence>
<dbReference type="PROSITE" id="PS50893">
    <property type="entry name" value="ABC_TRANSPORTER_2"/>
    <property type="match status" value="1"/>
</dbReference>
<dbReference type="InterPro" id="IPR003439">
    <property type="entry name" value="ABC_transporter-like_ATP-bd"/>
</dbReference>
<dbReference type="AlphaFoldDB" id="A0A9X1B7Y5"/>
<evidence type="ECO:0000256" key="6">
    <source>
        <dbReference type="ARBA" id="ARBA00022989"/>
    </source>
</evidence>
<dbReference type="GO" id="GO:0016887">
    <property type="term" value="F:ATP hydrolysis activity"/>
    <property type="evidence" value="ECO:0007669"/>
    <property type="project" value="InterPro"/>
</dbReference>
<dbReference type="Proteomes" id="UP001138802">
    <property type="component" value="Unassembled WGS sequence"/>
</dbReference>
<dbReference type="PROSITE" id="PS00211">
    <property type="entry name" value="ABC_TRANSPORTER_1"/>
    <property type="match status" value="1"/>
</dbReference>
<feature type="transmembrane region" description="Helical" evidence="9">
    <location>
        <begin position="34"/>
        <end position="55"/>
    </location>
</feature>
<evidence type="ECO:0000256" key="3">
    <source>
        <dbReference type="ARBA" id="ARBA00022692"/>
    </source>
</evidence>
<feature type="domain" description="ABC transporter" evidence="10">
    <location>
        <begin position="354"/>
        <end position="588"/>
    </location>
</feature>
<dbReference type="InterPro" id="IPR036640">
    <property type="entry name" value="ABC1_TM_sf"/>
</dbReference>
<dbReference type="InterPro" id="IPR003593">
    <property type="entry name" value="AAA+_ATPase"/>
</dbReference>
<dbReference type="PROSITE" id="PS50929">
    <property type="entry name" value="ABC_TM1F"/>
    <property type="match status" value="1"/>
</dbReference>
<evidence type="ECO:0000256" key="8">
    <source>
        <dbReference type="SAM" id="MobiDB-lite"/>
    </source>
</evidence>
<accession>A0A9X1B7Y5</accession>
<dbReference type="GO" id="GO:0140359">
    <property type="term" value="F:ABC-type transporter activity"/>
    <property type="evidence" value="ECO:0007669"/>
    <property type="project" value="InterPro"/>
</dbReference>
<evidence type="ECO:0000256" key="9">
    <source>
        <dbReference type="SAM" id="Phobius"/>
    </source>
</evidence>
<dbReference type="EMBL" id="NRSD01000005">
    <property type="protein sequence ID" value="MBK1644314.1"/>
    <property type="molecule type" value="Genomic_DNA"/>
</dbReference>
<feature type="transmembrane region" description="Helical" evidence="9">
    <location>
        <begin position="294"/>
        <end position="315"/>
    </location>
</feature>
<feature type="transmembrane region" description="Helical" evidence="9">
    <location>
        <begin position="147"/>
        <end position="170"/>
    </location>
</feature>
<dbReference type="CDD" id="cd03253">
    <property type="entry name" value="ABCC_ATM1_transporter"/>
    <property type="match status" value="1"/>
</dbReference>
<dbReference type="Gene3D" id="1.20.1560.10">
    <property type="entry name" value="ABC transporter type 1, transmembrane domain"/>
    <property type="match status" value="1"/>
</dbReference>
<dbReference type="SMART" id="SM00382">
    <property type="entry name" value="AAA"/>
    <property type="match status" value="1"/>
</dbReference>
<dbReference type="CDD" id="cd18582">
    <property type="entry name" value="ABC_6TM_ATM1_ABCB7"/>
    <property type="match status" value="1"/>
</dbReference>
<keyword evidence="6 9" id="KW-1133">Transmembrane helix</keyword>
<dbReference type="InterPro" id="IPR039421">
    <property type="entry name" value="Type_1_exporter"/>
</dbReference>
<evidence type="ECO:0000313" key="12">
    <source>
        <dbReference type="EMBL" id="MBK1644314.1"/>
    </source>
</evidence>
<evidence type="ECO:0000256" key="1">
    <source>
        <dbReference type="ARBA" id="ARBA00004651"/>
    </source>
</evidence>
<dbReference type="GO" id="GO:0005886">
    <property type="term" value="C:plasma membrane"/>
    <property type="evidence" value="ECO:0007669"/>
    <property type="project" value="UniProtKB-SubCell"/>
</dbReference>
<gene>
    <name evidence="12" type="ORF">CKO25_06525</name>
</gene>
<dbReference type="SUPFAM" id="SSF52540">
    <property type="entry name" value="P-loop containing nucleoside triphosphate hydrolases"/>
    <property type="match status" value="1"/>
</dbReference>
<sequence length="642" mass="71107">MNRIIATEPVHADRRDRLNLRGMLPYLWEFRGRALLALLCLIAAKVANVGVPVVLKEIVDAFEASPHQVLVLPLSLLFAYGVLKLSSALFNELRDVIFARVRYRAMRRLSTKVLAHLHALSLRYHLGRQSGAVSRDLERGTRSVSTILNYLAFSVLPVLVEFTLVAVILLRGYAPAFALVVFGTVAVYFAFTFAITEWRMEYRHRMNRLDSEANSQAFDSLINYETVKYFGNEPIELQRYDGTLAEWEEMAVKSQTSMSLLNFGQGAIIAVGVTLVMAFAANGVVQGELSVGDLVLVNALMLQLFIPLGFLGIVYRQIKYALADMDLVFKLLERQPEIQDAPTAKPLVLRAGAVRFEHVDFHYDSERAILRDVDFQIAPGQKIAVVGHSGAGKSTLARLLFRFYDVRAGRILIDGQDLRAVTQTSLRAAVGIVPQDTVLFNDTIYYNLAYGRPEATRAEVERAAEMAHIREFIEGLPDAWETRVGERGLKLSGGEKQRVAIGRAILKRPRILVFDEATSSLDSHTEQAIQQTLAEVAENHTTLVIAHRLSTVVDADRILVMEQGRIREQGTHRELLAAGGHYASMWELQQREARTMSEQEDTAPALTDAVSSDPLAPGAAGREPRGVETASSDGGTAGAPRS</sequence>
<dbReference type="InterPro" id="IPR027417">
    <property type="entry name" value="P-loop_NTPase"/>
</dbReference>
<keyword evidence="13" id="KW-1185">Reference proteome</keyword>
<evidence type="ECO:0000313" key="13">
    <source>
        <dbReference type="Proteomes" id="UP001138802"/>
    </source>
</evidence>